<feature type="region of interest" description="Disordered" evidence="2">
    <location>
        <begin position="1"/>
        <end position="29"/>
    </location>
</feature>
<evidence type="ECO:0000313" key="4">
    <source>
        <dbReference type="Proteomes" id="UP000327013"/>
    </source>
</evidence>
<dbReference type="Gene3D" id="3.40.50.2000">
    <property type="entry name" value="Glycogen Phosphorylase B"/>
    <property type="match status" value="1"/>
</dbReference>
<dbReference type="OrthoDB" id="5835829at2759"/>
<dbReference type="PANTHER" id="PTHR11926:SF1464">
    <property type="entry name" value="UDP-GLYCOSYLTRANSFERASE 76B1-LIKE"/>
    <property type="match status" value="1"/>
</dbReference>
<proteinExistence type="inferred from homology"/>
<dbReference type="SUPFAM" id="SSF53756">
    <property type="entry name" value="UDP-Glycosyltransferase/glycogen phosphorylase"/>
    <property type="match status" value="1"/>
</dbReference>
<gene>
    <name evidence="3" type="ORF">FH972_001391</name>
</gene>
<accession>A0A5N6QET4</accession>
<dbReference type="PANTHER" id="PTHR11926">
    <property type="entry name" value="GLUCOSYL/GLUCURONOSYL TRANSFERASES"/>
    <property type="match status" value="1"/>
</dbReference>
<keyword evidence="4" id="KW-1185">Reference proteome</keyword>
<evidence type="ECO:0000313" key="3">
    <source>
        <dbReference type="EMBL" id="KAE7996690.1"/>
    </source>
</evidence>
<name>A0A5N6QET4_9ROSI</name>
<dbReference type="Proteomes" id="UP000327013">
    <property type="component" value="Chromosome 1"/>
</dbReference>
<comment type="similarity">
    <text evidence="1">Belongs to the UDP-glycosyltransferase family.</text>
</comment>
<reference evidence="3 4" key="1">
    <citation type="submission" date="2019-06" db="EMBL/GenBank/DDBJ databases">
        <title>A chromosomal-level reference genome of Carpinus fangiana (Coryloideae, Betulaceae).</title>
        <authorList>
            <person name="Yang X."/>
            <person name="Wang Z."/>
            <person name="Zhang L."/>
            <person name="Hao G."/>
            <person name="Liu J."/>
            <person name="Yang Y."/>
        </authorList>
    </citation>
    <scope>NUCLEOTIDE SEQUENCE [LARGE SCALE GENOMIC DNA]</scope>
    <source>
        <strain evidence="3">Cfa_2016G</strain>
        <tissue evidence="3">Leaf</tissue>
    </source>
</reference>
<dbReference type="GO" id="GO:0080043">
    <property type="term" value="F:quercetin 3-O-glucosyltransferase activity"/>
    <property type="evidence" value="ECO:0007669"/>
    <property type="project" value="TreeGrafter"/>
</dbReference>
<evidence type="ECO:0000256" key="1">
    <source>
        <dbReference type="ARBA" id="ARBA00009995"/>
    </source>
</evidence>
<sequence length="189" mass="21072">MQSAEKRSPMENSRANVAAQRRRRNGRGVESEASTDDVIAFLTLLNVNCVAPFRDCLAKLLSDSPEEDEPIACIITDAVWHFTQAVADTFKLPRIVLRTSNVSSFLVFASLPMLREQGYLPMQESRLEEAVSNLPPLKVKDVAFIDTRNPEDFYGLISSMEKVDLSMRQGGSSNQALESLINYISSLRS</sequence>
<protein>
    <submittedName>
        <fullName evidence="3">Uncharacterized protein</fullName>
    </submittedName>
</protein>
<organism evidence="3 4">
    <name type="scientific">Carpinus fangiana</name>
    <dbReference type="NCBI Taxonomy" id="176857"/>
    <lineage>
        <taxon>Eukaryota</taxon>
        <taxon>Viridiplantae</taxon>
        <taxon>Streptophyta</taxon>
        <taxon>Embryophyta</taxon>
        <taxon>Tracheophyta</taxon>
        <taxon>Spermatophyta</taxon>
        <taxon>Magnoliopsida</taxon>
        <taxon>eudicotyledons</taxon>
        <taxon>Gunneridae</taxon>
        <taxon>Pentapetalae</taxon>
        <taxon>rosids</taxon>
        <taxon>fabids</taxon>
        <taxon>Fagales</taxon>
        <taxon>Betulaceae</taxon>
        <taxon>Carpinus</taxon>
    </lineage>
</organism>
<dbReference type="GO" id="GO:0009863">
    <property type="term" value="P:salicylic acid mediated signaling pathway"/>
    <property type="evidence" value="ECO:0007669"/>
    <property type="project" value="TreeGrafter"/>
</dbReference>
<dbReference type="EMBL" id="CM017321">
    <property type="protein sequence ID" value="KAE7996690.1"/>
    <property type="molecule type" value="Genomic_DNA"/>
</dbReference>
<dbReference type="GO" id="GO:0080044">
    <property type="term" value="F:quercetin 7-O-glucosyltransferase activity"/>
    <property type="evidence" value="ECO:0007669"/>
    <property type="project" value="TreeGrafter"/>
</dbReference>
<dbReference type="AlphaFoldDB" id="A0A5N6QET4"/>
<evidence type="ECO:0000256" key="2">
    <source>
        <dbReference type="SAM" id="MobiDB-lite"/>
    </source>
</evidence>